<organism evidence="1 2">
    <name type="scientific">Apis cerana cerana</name>
    <name type="common">Oriental honeybee</name>
    <dbReference type="NCBI Taxonomy" id="94128"/>
    <lineage>
        <taxon>Eukaryota</taxon>
        <taxon>Metazoa</taxon>
        <taxon>Ecdysozoa</taxon>
        <taxon>Arthropoda</taxon>
        <taxon>Hexapoda</taxon>
        <taxon>Insecta</taxon>
        <taxon>Pterygota</taxon>
        <taxon>Neoptera</taxon>
        <taxon>Endopterygota</taxon>
        <taxon>Hymenoptera</taxon>
        <taxon>Apocrita</taxon>
        <taxon>Aculeata</taxon>
        <taxon>Apoidea</taxon>
        <taxon>Anthophila</taxon>
        <taxon>Apidae</taxon>
        <taxon>Apis</taxon>
    </lineage>
</organism>
<gene>
    <name evidence="1" type="ORF">APICC_02683</name>
</gene>
<name>A0A2A3EH89_APICC</name>
<sequence>MTTLKDALERYPPSLATTCTSKKNSVSTQPLCPNIQPPITGTSAVHFQIAYTCYGVKYLPCYYPRPICCPVPVIPPPKVKCYGRLVDRCGRPICLYF</sequence>
<dbReference type="OrthoDB" id="10381299at2759"/>
<reference evidence="1 2" key="1">
    <citation type="submission" date="2014-07" db="EMBL/GenBank/DDBJ databases">
        <title>Genomic and transcriptomic analysis on Apis cerana provide comprehensive insights into honey bee biology.</title>
        <authorList>
            <person name="Diao Q."/>
            <person name="Sun L."/>
            <person name="Zheng H."/>
            <person name="Zheng H."/>
            <person name="Xu S."/>
            <person name="Wang S."/>
            <person name="Zeng Z."/>
            <person name="Hu F."/>
            <person name="Su S."/>
            <person name="Wu J."/>
        </authorList>
    </citation>
    <scope>NUCLEOTIDE SEQUENCE [LARGE SCALE GENOMIC DNA]</scope>
    <source>
        <tissue evidence="1">Pupae without intestine</tissue>
    </source>
</reference>
<dbReference type="EMBL" id="KZ288254">
    <property type="protein sequence ID" value="PBC30834.1"/>
    <property type="molecule type" value="Genomic_DNA"/>
</dbReference>
<evidence type="ECO:0000313" key="1">
    <source>
        <dbReference type="EMBL" id="PBC30834.1"/>
    </source>
</evidence>
<dbReference type="Proteomes" id="UP000242457">
    <property type="component" value="Unassembled WGS sequence"/>
</dbReference>
<protein>
    <submittedName>
        <fullName evidence="1">Uncharacterized protein</fullName>
    </submittedName>
</protein>
<proteinExistence type="predicted"/>
<keyword evidence="2" id="KW-1185">Reference proteome</keyword>
<dbReference type="AlphaFoldDB" id="A0A2A3EH89"/>
<evidence type="ECO:0000313" key="2">
    <source>
        <dbReference type="Proteomes" id="UP000242457"/>
    </source>
</evidence>
<accession>A0A2A3EH89</accession>